<name>W9CIG2_SCLBF</name>
<evidence type="ECO:0000256" key="1">
    <source>
        <dbReference type="SAM" id="MobiDB-lite"/>
    </source>
</evidence>
<evidence type="ECO:0000313" key="3">
    <source>
        <dbReference type="EMBL" id="ESZ94469.1"/>
    </source>
</evidence>
<evidence type="ECO:0000313" key="4">
    <source>
        <dbReference type="Proteomes" id="UP000019487"/>
    </source>
</evidence>
<dbReference type="Proteomes" id="UP000019487">
    <property type="component" value="Unassembled WGS sequence"/>
</dbReference>
<dbReference type="HOGENOM" id="CLU_909617_0_0_1"/>
<feature type="signal peptide" evidence="2">
    <location>
        <begin position="1"/>
        <end position="20"/>
    </location>
</feature>
<keyword evidence="4" id="KW-1185">Reference proteome</keyword>
<dbReference type="STRING" id="1432307.W9CIG2"/>
<organism evidence="3 4">
    <name type="scientific">Sclerotinia borealis (strain F-4128)</name>
    <dbReference type="NCBI Taxonomy" id="1432307"/>
    <lineage>
        <taxon>Eukaryota</taxon>
        <taxon>Fungi</taxon>
        <taxon>Dikarya</taxon>
        <taxon>Ascomycota</taxon>
        <taxon>Pezizomycotina</taxon>
        <taxon>Leotiomycetes</taxon>
        <taxon>Helotiales</taxon>
        <taxon>Sclerotiniaceae</taxon>
        <taxon>Sclerotinia</taxon>
    </lineage>
</organism>
<reference evidence="3 4" key="1">
    <citation type="journal article" date="2014" name="Genome Announc.">
        <title>Draft genome sequence of Sclerotinia borealis, a psychrophilic plant pathogenic fungus.</title>
        <authorList>
            <person name="Mardanov A.V."/>
            <person name="Beletsky A.V."/>
            <person name="Kadnikov V.V."/>
            <person name="Ignatov A.N."/>
            <person name="Ravin N.V."/>
        </authorList>
    </citation>
    <scope>NUCLEOTIDE SEQUENCE [LARGE SCALE GENOMIC DNA]</scope>
    <source>
        <strain evidence="4">F-4157</strain>
    </source>
</reference>
<feature type="region of interest" description="Disordered" evidence="1">
    <location>
        <begin position="121"/>
        <end position="147"/>
    </location>
</feature>
<evidence type="ECO:0000256" key="2">
    <source>
        <dbReference type="SAM" id="SignalP"/>
    </source>
</evidence>
<gene>
    <name evidence="3" type="ORF">SBOR_5187</name>
</gene>
<proteinExistence type="predicted"/>
<feature type="compositionally biased region" description="Low complexity" evidence="1">
    <location>
        <begin position="129"/>
        <end position="147"/>
    </location>
</feature>
<protein>
    <submittedName>
        <fullName evidence="3">Uncharacterized protein</fullName>
    </submittedName>
</protein>
<dbReference type="AlphaFoldDB" id="W9CIG2"/>
<keyword evidence="2" id="KW-0732">Signal</keyword>
<comment type="caution">
    <text evidence="3">The sequence shown here is derived from an EMBL/GenBank/DDBJ whole genome shotgun (WGS) entry which is preliminary data.</text>
</comment>
<dbReference type="OrthoDB" id="3563181at2759"/>
<sequence length="306" mass="30644">MKLNFAQVAAILAFCQVAVAGSIVQRNNDNDVYIGQVVNVHAIYCPQPTTITQANGNVATVTEPTTITQANGNVATVTEPGWFTVTACPTGCTSNNINSPPVADPVAPMITGSVEAISTPVASSSDRITPVTSSSVTPEPETTPVAPSSIETLHVASPIVESETTPVASASVKITLVAVAVSSVKLETTPVASAGVKTTPVAVAVSSIDSTLVTSSNDRTITTTATPNITAPVVLFPTTTVVAKTSSKAPLANGTLIAAGNSSSSSSSSSSNSGTTTGAKTFQGAASINEISVAALVVVLAFVMAL</sequence>
<accession>W9CIG2</accession>
<dbReference type="EMBL" id="AYSA01000245">
    <property type="protein sequence ID" value="ESZ94469.1"/>
    <property type="molecule type" value="Genomic_DNA"/>
</dbReference>
<feature type="chain" id="PRO_5004918497" evidence="2">
    <location>
        <begin position="21"/>
        <end position="306"/>
    </location>
</feature>